<dbReference type="InterPro" id="IPR011747">
    <property type="entry name" value="CHP02241"/>
</dbReference>
<dbReference type="Pfam" id="PF06841">
    <property type="entry name" value="Phage_T4_gp19"/>
    <property type="match status" value="1"/>
</dbReference>
<accession>A0ABT7AXX8</accession>
<dbReference type="PANTHER" id="PTHR38009:SF1">
    <property type="entry name" value="CONSERVED HYPOTHETICAL PHAGE TAIL PROTEIN"/>
    <property type="match status" value="1"/>
</dbReference>
<dbReference type="InterPro" id="IPR010667">
    <property type="entry name" value="Phage_T4_Gp19"/>
</dbReference>
<dbReference type="PANTHER" id="PTHR38009">
    <property type="entry name" value="CONSERVED HYPOTHETICAL PHAGE TAIL PROTEIN"/>
    <property type="match status" value="1"/>
</dbReference>
<comment type="caution">
    <text evidence="1">The sequence shown here is derived from an EMBL/GenBank/DDBJ whole genome shotgun (WGS) entry which is preliminary data.</text>
</comment>
<reference evidence="1 2" key="1">
    <citation type="submission" date="2023-01" db="EMBL/GenBank/DDBJ databases">
        <title>Novel diversity within Roseofilum (Cyanobacteria; Desertifilaceae) from marine benthic mats with descriptions of four novel species.</title>
        <authorList>
            <person name="Wang Y."/>
            <person name="Berthold D.E."/>
            <person name="Hu J."/>
            <person name="Lefler F.W."/>
            <person name="Laughinghouse H.D. IV."/>
        </authorList>
    </citation>
    <scope>NUCLEOTIDE SEQUENCE [LARGE SCALE GENOMIC DNA]</scope>
    <source>
        <strain evidence="1 2">BLCC-M154</strain>
    </source>
</reference>
<dbReference type="Proteomes" id="UP001235303">
    <property type="component" value="Unassembled WGS sequence"/>
</dbReference>
<organism evidence="1 2">
    <name type="scientific">Roseofilum acuticapitatum BLCC-M154</name>
    <dbReference type="NCBI Taxonomy" id="3022444"/>
    <lineage>
        <taxon>Bacteria</taxon>
        <taxon>Bacillati</taxon>
        <taxon>Cyanobacteriota</taxon>
        <taxon>Cyanophyceae</taxon>
        <taxon>Desertifilales</taxon>
        <taxon>Desertifilaceae</taxon>
        <taxon>Roseofilum</taxon>
        <taxon>Roseofilum acuticapitatum</taxon>
    </lineage>
</organism>
<keyword evidence="2" id="KW-1185">Reference proteome</keyword>
<name>A0ABT7AXX8_9CYAN</name>
<gene>
    <name evidence="1" type="ORF">PMG71_20245</name>
</gene>
<evidence type="ECO:0000313" key="2">
    <source>
        <dbReference type="Proteomes" id="UP001235303"/>
    </source>
</evidence>
<evidence type="ECO:0000313" key="1">
    <source>
        <dbReference type="EMBL" id="MDJ1171763.1"/>
    </source>
</evidence>
<dbReference type="EMBL" id="JAQOSP010000126">
    <property type="protein sequence ID" value="MDJ1171763.1"/>
    <property type="molecule type" value="Genomic_DNA"/>
</dbReference>
<protein>
    <submittedName>
        <fullName evidence="1">Phage tail protein</fullName>
    </submittedName>
</protein>
<dbReference type="RefSeq" id="WP_283755517.1">
    <property type="nucleotide sequence ID" value="NZ_JAQOSP010000126.1"/>
</dbReference>
<proteinExistence type="predicted"/>
<sequence length="168" mass="19140">MNQPNPYTQHRANYILTNRFYVEIGSEIKASFSECSGFGVNMKKETLLEGGLNDQQHILVGHAEFDDVTLKRGMTNDLTFWNWLSETLSSYPKTRYNLNILMFNQAGETQLQWSLLEAIPVSWKAPALQADSSSVAIEELTLAYEGIELILPNQPQKQSIQLQKTQNR</sequence>
<dbReference type="NCBIfam" id="TIGR02241">
    <property type="entry name" value="conserved hypothetical phage tail region protein"/>
    <property type="match status" value="1"/>
</dbReference>